<dbReference type="InterPro" id="IPR022663">
    <property type="entry name" value="DapB_C"/>
</dbReference>
<dbReference type="GO" id="GO:0050661">
    <property type="term" value="F:NADP binding"/>
    <property type="evidence" value="ECO:0007669"/>
    <property type="project" value="UniProtKB-UniRule"/>
</dbReference>
<evidence type="ECO:0000256" key="7">
    <source>
        <dbReference type="ARBA" id="ARBA00023027"/>
    </source>
</evidence>
<accession>A0A0F4VKF0</accession>
<evidence type="ECO:0000256" key="11">
    <source>
        <dbReference type="ARBA" id="ARBA00049080"/>
    </source>
</evidence>
<name>A0A0F4VKF0_9HYPH</name>
<evidence type="ECO:0000259" key="15">
    <source>
        <dbReference type="Pfam" id="PF05173"/>
    </source>
</evidence>
<dbReference type="GO" id="GO:0051287">
    <property type="term" value="F:NAD binding"/>
    <property type="evidence" value="ECO:0007669"/>
    <property type="project" value="UniProtKB-UniRule"/>
</dbReference>
<dbReference type="EC" id="1.17.1.8" evidence="10 13"/>
<dbReference type="PANTHER" id="PTHR20836:SF0">
    <property type="entry name" value="4-HYDROXY-TETRAHYDRODIPICOLINATE REDUCTASE 1, CHLOROPLASTIC-RELATED"/>
    <property type="match status" value="1"/>
</dbReference>
<comment type="caution">
    <text evidence="16">The sequence shown here is derived from an EMBL/GenBank/DDBJ whole genome shotgun (WGS) entry which is preliminary data.</text>
</comment>
<comment type="pathway">
    <text evidence="9 13">Amino-acid biosynthesis; L-lysine biosynthesis via DAP pathway; (S)-tetrahydrodipicolinate from L-aspartate: step 4/4.</text>
</comment>
<evidence type="ECO:0000256" key="2">
    <source>
        <dbReference type="ARBA" id="ARBA00022490"/>
    </source>
</evidence>
<dbReference type="AlphaFoldDB" id="A0A0F4VKF0"/>
<evidence type="ECO:0000256" key="12">
    <source>
        <dbReference type="ARBA" id="ARBA00049396"/>
    </source>
</evidence>
<keyword evidence="6 13" id="KW-0560">Oxidoreductase</keyword>
<feature type="domain" description="Dihydrodipicolinate reductase C-terminal" evidence="15">
    <location>
        <begin position="131"/>
        <end position="268"/>
    </location>
</feature>
<feature type="binding site" evidence="13">
    <location>
        <begin position="125"/>
        <end position="128"/>
    </location>
    <ligand>
        <name>NAD(+)</name>
        <dbReference type="ChEBI" id="CHEBI:57540"/>
    </ligand>
</feature>
<evidence type="ECO:0000259" key="14">
    <source>
        <dbReference type="Pfam" id="PF01113"/>
    </source>
</evidence>
<feature type="active site" description="Proton donor" evidence="13">
    <location>
        <position position="163"/>
    </location>
</feature>
<dbReference type="OrthoDB" id="9790352at2"/>
<sequence length="276" mass="30195">MQKSPMRIVILGGGRMGRSLINEIHNNPSFILTSVVVRQGSPLVGQDVGDVVGISTIGVKFSDDIVTAMQSVDGIIDFSSPVLTLQSLDISSQRNLVHVIGTTGFSIKENEMIASFAKNCRIVKSGNMSLGINFLRFLVKTASEYFPSKDWDFEILEMHHRRKLDSPSGTAFLLGEAIAEGRKVNFADHVVLNRNKQQRVREEGSIGISSLRGGSIVGEHSVVVAGEGESITLSHSAHDRCVFARGALTAALWAEFKNFGLYSMYDVLDVELIRKK</sequence>
<dbReference type="GO" id="GO:0016726">
    <property type="term" value="F:oxidoreductase activity, acting on CH or CH2 groups, NAD or NADP as acceptor"/>
    <property type="evidence" value="ECO:0007669"/>
    <property type="project" value="UniProtKB-UniRule"/>
</dbReference>
<comment type="subunit">
    <text evidence="13">Homotetramer.</text>
</comment>
<dbReference type="Gene3D" id="3.30.360.10">
    <property type="entry name" value="Dihydrodipicolinate Reductase, domain 2"/>
    <property type="match status" value="1"/>
</dbReference>
<feature type="binding site" evidence="13">
    <location>
        <begin position="169"/>
        <end position="170"/>
    </location>
    <ligand>
        <name>(S)-2,3,4,5-tetrahydrodipicolinate</name>
        <dbReference type="ChEBI" id="CHEBI:16845"/>
    </ligand>
</feature>
<feature type="active site" description="Proton donor/acceptor" evidence="13">
    <location>
        <position position="159"/>
    </location>
</feature>
<dbReference type="EMBL" id="JMTK01000002">
    <property type="protein sequence ID" value="KJZ81864.1"/>
    <property type="molecule type" value="Genomic_DNA"/>
</dbReference>
<evidence type="ECO:0000256" key="1">
    <source>
        <dbReference type="ARBA" id="ARBA00006642"/>
    </source>
</evidence>
<dbReference type="EMBL" id="LVWB01000004">
    <property type="protein sequence ID" value="ONI60179.1"/>
    <property type="molecule type" value="Genomic_DNA"/>
</dbReference>
<evidence type="ECO:0000313" key="16">
    <source>
        <dbReference type="EMBL" id="KJZ81864.1"/>
    </source>
</evidence>
<evidence type="ECO:0000256" key="8">
    <source>
        <dbReference type="ARBA" id="ARBA00023154"/>
    </source>
</evidence>
<dbReference type="NCBIfam" id="TIGR00036">
    <property type="entry name" value="dapB"/>
    <property type="match status" value="1"/>
</dbReference>
<dbReference type="CDD" id="cd02274">
    <property type="entry name" value="DHDPR_N"/>
    <property type="match status" value="1"/>
</dbReference>
<dbReference type="InterPro" id="IPR000846">
    <property type="entry name" value="DapB_N"/>
</dbReference>
<evidence type="ECO:0000256" key="13">
    <source>
        <dbReference type="HAMAP-Rule" id="MF_00102"/>
    </source>
</evidence>
<keyword evidence="3 13" id="KW-0028">Amino-acid biosynthesis</keyword>
<dbReference type="PANTHER" id="PTHR20836">
    <property type="entry name" value="DIHYDRODIPICOLINATE REDUCTASE"/>
    <property type="match status" value="1"/>
</dbReference>
<dbReference type="Proteomes" id="UP000033731">
    <property type="component" value="Unassembled WGS sequence"/>
</dbReference>
<comment type="function">
    <text evidence="13">Catalyzes the conversion of 4-hydroxy-tetrahydrodipicolinate (HTPA) to tetrahydrodipicolinate.</text>
</comment>
<dbReference type="RefSeq" id="WP_045960754.1">
    <property type="nucleotide sequence ID" value="NZ_JMTK01000002.1"/>
</dbReference>
<dbReference type="GO" id="GO:0019877">
    <property type="term" value="P:diaminopimelate biosynthetic process"/>
    <property type="evidence" value="ECO:0007669"/>
    <property type="project" value="UniProtKB-UniRule"/>
</dbReference>
<keyword evidence="7 13" id="KW-0520">NAD</keyword>
<evidence type="ECO:0000313" key="19">
    <source>
        <dbReference type="Proteomes" id="UP000189542"/>
    </source>
</evidence>
<evidence type="ECO:0000256" key="10">
    <source>
        <dbReference type="ARBA" id="ARBA00038983"/>
    </source>
</evidence>
<feature type="binding site" evidence="13">
    <location>
        <position position="160"/>
    </location>
    <ligand>
        <name>(S)-2,3,4,5-tetrahydrodipicolinate</name>
        <dbReference type="ChEBI" id="CHEBI:16845"/>
    </ligand>
</feature>
<organism evidence="16 18">
    <name type="scientific">Candidatus Liberibacter solanacearum</name>
    <dbReference type="NCBI Taxonomy" id="556287"/>
    <lineage>
        <taxon>Bacteria</taxon>
        <taxon>Pseudomonadati</taxon>
        <taxon>Pseudomonadota</taxon>
        <taxon>Alphaproteobacteria</taxon>
        <taxon>Hyphomicrobiales</taxon>
        <taxon>Rhizobiaceae</taxon>
        <taxon>Liberibacter</taxon>
    </lineage>
</organism>
<evidence type="ECO:0000256" key="4">
    <source>
        <dbReference type="ARBA" id="ARBA00022857"/>
    </source>
</evidence>
<comment type="catalytic activity">
    <reaction evidence="11 13">
        <text>(S)-2,3,4,5-tetrahydrodipicolinate + NADP(+) + H2O = (2S,4S)-4-hydroxy-2,3,4,5-tetrahydrodipicolinate + NADPH + H(+)</text>
        <dbReference type="Rhea" id="RHEA:35331"/>
        <dbReference type="ChEBI" id="CHEBI:15377"/>
        <dbReference type="ChEBI" id="CHEBI:15378"/>
        <dbReference type="ChEBI" id="CHEBI:16845"/>
        <dbReference type="ChEBI" id="CHEBI:57783"/>
        <dbReference type="ChEBI" id="CHEBI:58349"/>
        <dbReference type="ChEBI" id="CHEBI:67139"/>
        <dbReference type="EC" id="1.17.1.8"/>
    </reaction>
</comment>
<dbReference type="Proteomes" id="UP000189542">
    <property type="component" value="Unassembled WGS sequence"/>
</dbReference>
<evidence type="ECO:0000256" key="5">
    <source>
        <dbReference type="ARBA" id="ARBA00022915"/>
    </source>
</evidence>
<feature type="binding site" evidence="13">
    <location>
        <position position="38"/>
    </location>
    <ligand>
        <name>NADP(+)</name>
        <dbReference type="ChEBI" id="CHEBI:58349"/>
    </ligand>
</feature>
<evidence type="ECO:0000256" key="9">
    <source>
        <dbReference type="ARBA" id="ARBA00037922"/>
    </source>
</evidence>
<gene>
    <name evidence="13" type="primary">dapB</name>
    <name evidence="17" type="ORF">AYO25_01150</name>
    <name evidence="16" type="ORF">DJ66_0592</name>
</gene>
<dbReference type="SUPFAM" id="SSF55347">
    <property type="entry name" value="Glyceraldehyde-3-phosphate dehydrogenase-like, C-terminal domain"/>
    <property type="match status" value="1"/>
</dbReference>
<dbReference type="Pfam" id="PF01113">
    <property type="entry name" value="DapB_N"/>
    <property type="match status" value="1"/>
</dbReference>
<reference evidence="17 19" key="2">
    <citation type="journal article" date="2017" name="PLoS ONE">
        <title>Genomic sequence of 'Candidatus Liberibacter solanacearum' haplotype C and its comparison with haplotype A and B genomes.</title>
        <authorList>
            <person name="Wang J."/>
            <person name="Haapalainen M."/>
            <person name="Schott T."/>
            <person name="Thompson S.M."/>
            <person name="Smith G.R."/>
            <person name="Nissinen A.I."/>
            <person name="Pirhonen M."/>
        </authorList>
    </citation>
    <scope>NUCLEOTIDE SEQUENCE [LARGE SCALE GENOMIC DNA]</scope>
    <source>
        <strain evidence="17 19">FIN111</strain>
    </source>
</reference>
<keyword evidence="8 13" id="KW-0457">Lysine biosynthesis</keyword>
<dbReference type="InterPro" id="IPR023940">
    <property type="entry name" value="DHDPR_bac"/>
</dbReference>
<dbReference type="PATRIC" id="fig|556287.8.peg.573"/>
<dbReference type="SUPFAM" id="SSF51735">
    <property type="entry name" value="NAD(P)-binding Rossmann-fold domains"/>
    <property type="match status" value="1"/>
</dbReference>
<dbReference type="Gene3D" id="3.40.50.720">
    <property type="entry name" value="NAD(P)-binding Rossmann-like Domain"/>
    <property type="match status" value="1"/>
</dbReference>
<keyword evidence="5 13" id="KW-0220">Diaminopimelate biosynthesis</keyword>
<dbReference type="PROSITE" id="PS01298">
    <property type="entry name" value="DAPB"/>
    <property type="match status" value="1"/>
</dbReference>
<protein>
    <recommendedName>
        <fullName evidence="10 13">4-hydroxy-tetrahydrodipicolinate reductase</fullName>
        <shortName evidence="13">HTPA reductase</shortName>
        <ecNumber evidence="10 13">1.17.1.8</ecNumber>
    </recommendedName>
</protein>
<evidence type="ECO:0000313" key="17">
    <source>
        <dbReference type="EMBL" id="ONI60179.1"/>
    </source>
</evidence>
<comment type="subcellular location">
    <subcellularLocation>
        <location evidence="13">Cytoplasm</location>
    </subcellularLocation>
</comment>
<dbReference type="UniPathway" id="UPA00034">
    <property type="reaction ID" value="UER00018"/>
</dbReference>
<proteinExistence type="inferred from homology"/>
<evidence type="ECO:0000313" key="18">
    <source>
        <dbReference type="Proteomes" id="UP000033731"/>
    </source>
</evidence>
<feature type="binding site" evidence="13">
    <location>
        <begin position="101"/>
        <end position="103"/>
    </location>
    <ligand>
        <name>NAD(+)</name>
        <dbReference type="ChEBI" id="CHEBI:57540"/>
    </ligand>
</feature>
<comment type="caution">
    <text evidence="13">Was originally thought to be a dihydrodipicolinate reductase (DHDPR), catalyzing the conversion of dihydrodipicolinate to tetrahydrodipicolinate. However, it was shown in E.coli that the substrate of the enzymatic reaction is not dihydrodipicolinate (DHDP) but in fact (2S,4S)-4-hydroxy-2,3,4,5-tetrahydrodipicolinic acid (HTPA), the product released by the DapA-catalyzed reaction.</text>
</comment>
<comment type="catalytic activity">
    <reaction evidence="12 13">
        <text>(S)-2,3,4,5-tetrahydrodipicolinate + NAD(+) + H2O = (2S,4S)-4-hydroxy-2,3,4,5-tetrahydrodipicolinate + NADH + H(+)</text>
        <dbReference type="Rhea" id="RHEA:35323"/>
        <dbReference type="ChEBI" id="CHEBI:15377"/>
        <dbReference type="ChEBI" id="CHEBI:15378"/>
        <dbReference type="ChEBI" id="CHEBI:16845"/>
        <dbReference type="ChEBI" id="CHEBI:57540"/>
        <dbReference type="ChEBI" id="CHEBI:57945"/>
        <dbReference type="ChEBI" id="CHEBI:67139"/>
        <dbReference type="EC" id="1.17.1.8"/>
    </reaction>
</comment>
<dbReference type="GO" id="GO:0009089">
    <property type="term" value="P:lysine biosynthetic process via diaminopimelate"/>
    <property type="evidence" value="ECO:0007669"/>
    <property type="project" value="UniProtKB-UniRule"/>
</dbReference>
<dbReference type="GO" id="GO:0008839">
    <property type="term" value="F:4-hydroxy-tetrahydrodipicolinate reductase"/>
    <property type="evidence" value="ECO:0007669"/>
    <property type="project" value="UniProtKB-UniRule"/>
</dbReference>
<evidence type="ECO:0000256" key="3">
    <source>
        <dbReference type="ARBA" id="ARBA00022605"/>
    </source>
</evidence>
<dbReference type="InterPro" id="IPR036291">
    <property type="entry name" value="NAD(P)-bd_dom_sf"/>
</dbReference>
<comment type="similarity">
    <text evidence="1 13">Belongs to the DapB family.</text>
</comment>
<keyword evidence="18" id="KW-1185">Reference proteome</keyword>
<evidence type="ECO:0000256" key="6">
    <source>
        <dbReference type="ARBA" id="ARBA00023002"/>
    </source>
</evidence>
<keyword evidence="4 13" id="KW-0521">NADP</keyword>
<dbReference type="GO" id="GO:0005829">
    <property type="term" value="C:cytosol"/>
    <property type="evidence" value="ECO:0007669"/>
    <property type="project" value="TreeGrafter"/>
</dbReference>
<feature type="domain" description="Dihydrodipicolinate reductase N-terminal" evidence="14">
    <location>
        <begin position="6"/>
        <end position="128"/>
    </location>
</feature>
<dbReference type="Pfam" id="PF05173">
    <property type="entry name" value="DapB_C"/>
    <property type="match status" value="1"/>
</dbReference>
<dbReference type="HAMAP" id="MF_00102">
    <property type="entry name" value="DapB"/>
    <property type="match status" value="1"/>
</dbReference>
<dbReference type="PIRSF" id="PIRSF000161">
    <property type="entry name" value="DHPR"/>
    <property type="match status" value="1"/>
</dbReference>
<keyword evidence="2 13" id="KW-0963">Cytoplasm</keyword>
<dbReference type="InterPro" id="IPR022664">
    <property type="entry name" value="DapB_N_CS"/>
</dbReference>
<reference evidence="16 18" key="1">
    <citation type="journal article" date="2015" name="Phytopathology">
        <title>Genomes of Candidatus Liberibacter solanacearum haplotype A from New Zealand and the USA suggest significant genome plasticity in the species.</title>
        <authorList>
            <person name="Thompson S.M."/>
            <person name="Johnson C.P."/>
            <person name="Lu A.Y."/>
            <person name="Frampton R.A."/>
            <person name="Sullivan K.L."/>
            <person name="Fiers M.W."/>
            <person name="Crowhurst R.N."/>
            <person name="Pitman A.R."/>
            <person name="Scott I."/>
            <person name="Gudmestad N.C."/>
            <person name="Smith G.R."/>
        </authorList>
    </citation>
    <scope>NUCLEOTIDE SEQUENCE [LARGE SCALE GENOMIC DNA]</scope>
    <source>
        <strain evidence="16 18">LsoNZ1</strain>
    </source>
</reference>
<comment type="caution">
    <text evidence="13">Lacks conserved residue(s) required for the propagation of feature annotation.</text>
</comment>